<sequence>MTAHFMFIGAMACLAWANVRAQTNRPNMVFFLTDDLDLELGSMMYVTTPLCCPSRSSILTGRYVHNVGVFNNSLSGGCSSQHWQRGPERCSFAVDLQKAGYETFYAGKYLNRTLVPRELGFWAWERSPASFLSNSMAPTDAGHNSFALAR</sequence>
<dbReference type="EMBL" id="JABSTU010000009">
    <property type="protein sequence ID" value="KAH8020317.1"/>
    <property type="molecule type" value="Genomic_DNA"/>
</dbReference>
<evidence type="ECO:0000313" key="9">
    <source>
        <dbReference type="Proteomes" id="UP000821866"/>
    </source>
</evidence>
<evidence type="ECO:0000256" key="6">
    <source>
        <dbReference type="SAM" id="SignalP"/>
    </source>
</evidence>
<keyword evidence="9" id="KW-1185">Reference proteome</keyword>
<dbReference type="GO" id="GO:0008449">
    <property type="term" value="F:N-acetylglucosamine-6-sulfatase activity"/>
    <property type="evidence" value="ECO:0007669"/>
    <property type="project" value="TreeGrafter"/>
</dbReference>
<protein>
    <recommendedName>
        <fullName evidence="7">Sulfatase N-terminal domain-containing protein</fullName>
    </recommendedName>
</protein>
<accession>A0A9J6DDZ0</accession>
<feature type="domain" description="Sulfatase N-terminal" evidence="7">
    <location>
        <begin position="44"/>
        <end position="111"/>
    </location>
</feature>
<dbReference type="PANTHER" id="PTHR43108:SF8">
    <property type="entry name" value="SD21168P"/>
    <property type="match status" value="1"/>
</dbReference>
<evidence type="ECO:0000256" key="3">
    <source>
        <dbReference type="ARBA" id="ARBA00022729"/>
    </source>
</evidence>
<dbReference type="SUPFAM" id="SSF53649">
    <property type="entry name" value="Alkaline phosphatase-like"/>
    <property type="match status" value="1"/>
</dbReference>
<gene>
    <name evidence="8" type="ORF">HPB51_000633</name>
</gene>
<dbReference type="Pfam" id="PF00884">
    <property type="entry name" value="Sulfatase"/>
    <property type="match status" value="1"/>
</dbReference>
<comment type="cofactor">
    <cofactor evidence="1">
        <name>Ca(2+)</name>
        <dbReference type="ChEBI" id="CHEBI:29108"/>
    </cofactor>
</comment>
<organism evidence="8 9">
    <name type="scientific">Rhipicephalus microplus</name>
    <name type="common">Cattle tick</name>
    <name type="synonym">Boophilus microplus</name>
    <dbReference type="NCBI Taxonomy" id="6941"/>
    <lineage>
        <taxon>Eukaryota</taxon>
        <taxon>Metazoa</taxon>
        <taxon>Ecdysozoa</taxon>
        <taxon>Arthropoda</taxon>
        <taxon>Chelicerata</taxon>
        <taxon>Arachnida</taxon>
        <taxon>Acari</taxon>
        <taxon>Parasitiformes</taxon>
        <taxon>Ixodida</taxon>
        <taxon>Ixodoidea</taxon>
        <taxon>Ixodidae</taxon>
        <taxon>Rhipicephalinae</taxon>
        <taxon>Rhipicephalus</taxon>
        <taxon>Boophilus</taxon>
    </lineage>
</organism>
<dbReference type="AlphaFoldDB" id="A0A9J6DDZ0"/>
<dbReference type="PROSITE" id="PS00523">
    <property type="entry name" value="SULFATASE_1"/>
    <property type="match status" value="1"/>
</dbReference>
<dbReference type="InterPro" id="IPR000917">
    <property type="entry name" value="Sulfatase_N"/>
</dbReference>
<feature type="signal peptide" evidence="6">
    <location>
        <begin position="1"/>
        <end position="21"/>
    </location>
</feature>
<name>A0A9J6DDZ0_RHIMP</name>
<feature type="chain" id="PRO_5039901371" description="Sulfatase N-terminal domain-containing protein" evidence="6">
    <location>
        <begin position="22"/>
        <end position="150"/>
    </location>
</feature>
<proteinExistence type="inferred from homology"/>
<comment type="similarity">
    <text evidence="2">Belongs to the sulfatase family.</text>
</comment>
<dbReference type="Gene3D" id="3.40.720.10">
    <property type="entry name" value="Alkaline Phosphatase, subunit A"/>
    <property type="match status" value="1"/>
</dbReference>
<evidence type="ECO:0000259" key="7">
    <source>
        <dbReference type="Pfam" id="PF00884"/>
    </source>
</evidence>
<comment type="caution">
    <text evidence="8">The sequence shown here is derived from an EMBL/GenBank/DDBJ whole genome shotgun (WGS) entry which is preliminary data.</text>
</comment>
<dbReference type="PANTHER" id="PTHR43108">
    <property type="entry name" value="N-ACETYLGLUCOSAMINE-6-SULFATASE FAMILY MEMBER"/>
    <property type="match status" value="1"/>
</dbReference>
<dbReference type="InterPro" id="IPR017850">
    <property type="entry name" value="Alkaline_phosphatase_core_sf"/>
</dbReference>
<dbReference type="GO" id="GO:0005539">
    <property type="term" value="F:glycosaminoglycan binding"/>
    <property type="evidence" value="ECO:0007669"/>
    <property type="project" value="TreeGrafter"/>
</dbReference>
<keyword evidence="5" id="KW-0325">Glycoprotein</keyword>
<reference evidence="8" key="2">
    <citation type="submission" date="2021-09" db="EMBL/GenBank/DDBJ databases">
        <authorList>
            <person name="Jia N."/>
            <person name="Wang J."/>
            <person name="Shi W."/>
            <person name="Du L."/>
            <person name="Sun Y."/>
            <person name="Zhan W."/>
            <person name="Jiang J."/>
            <person name="Wang Q."/>
            <person name="Zhang B."/>
            <person name="Ji P."/>
            <person name="Sakyi L.B."/>
            <person name="Cui X."/>
            <person name="Yuan T."/>
            <person name="Jiang B."/>
            <person name="Yang W."/>
            <person name="Lam T.T.-Y."/>
            <person name="Chang Q."/>
            <person name="Ding S."/>
            <person name="Wang X."/>
            <person name="Zhu J."/>
            <person name="Ruan X."/>
            <person name="Zhao L."/>
            <person name="Wei J."/>
            <person name="Que T."/>
            <person name="Du C."/>
            <person name="Cheng J."/>
            <person name="Dai P."/>
            <person name="Han X."/>
            <person name="Huang E."/>
            <person name="Gao Y."/>
            <person name="Liu J."/>
            <person name="Shao H."/>
            <person name="Ye R."/>
            <person name="Li L."/>
            <person name="Wei W."/>
            <person name="Wang X."/>
            <person name="Wang C."/>
            <person name="Huo Q."/>
            <person name="Li W."/>
            <person name="Guo W."/>
            <person name="Chen H."/>
            <person name="Chen S."/>
            <person name="Zhou L."/>
            <person name="Zhou L."/>
            <person name="Ni X."/>
            <person name="Tian J."/>
            <person name="Zhou Y."/>
            <person name="Sheng Y."/>
            <person name="Liu T."/>
            <person name="Pan Y."/>
            <person name="Xia L."/>
            <person name="Li J."/>
            <person name="Zhao F."/>
            <person name="Cao W."/>
        </authorList>
    </citation>
    <scope>NUCLEOTIDE SEQUENCE</scope>
    <source>
        <strain evidence="8">Rmic-2018</strain>
        <tissue evidence="8">Larvae</tissue>
    </source>
</reference>
<evidence type="ECO:0000256" key="2">
    <source>
        <dbReference type="ARBA" id="ARBA00008779"/>
    </source>
</evidence>
<dbReference type="VEuPathDB" id="VectorBase:LOC119188144"/>
<dbReference type="PROSITE" id="PS00149">
    <property type="entry name" value="SULFATASE_2"/>
    <property type="match status" value="1"/>
</dbReference>
<keyword evidence="4" id="KW-0378">Hydrolase</keyword>
<evidence type="ECO:0000256" key="5">
    <source>
        <dbReference type="ARBA" id="ARBA00023180"/>
    </source>
</evidence>
<evidence type="ECO:0000256" key="1">
    <source>
        <dbReference type="ARBA" id="ARBA00001913"/>
    </source>
</evidence>
<dbReference type="Proteomes" id="UP000821866">
    <property type="component" value="Chromosome 7"/>
</dbReference>
<dbReference type="InterPro" id="IPR024607">
    <property type="entry name" value="Sulfatase_CS"/>
</dbReference>
<evidence type="ECO:0000256" key="4">
    <source>
        <dbReference type="ARBA" id="ARBA00022801"/>
    </source>
</evidence>
<keyword evidence="3 6" id="KW-0732">Signal</keyword>
<reference evidence="8" key="1">
    <citation type="journal article" date="2020" name="Cell">
        <title>Large-Scale Comparative Analyses of Tick Genomes Elucidate Their Genetic Diversity and Vector Capacities.</title>
        <authorList>
            <consortium name="Tick Genome and Microbiome Consortium (TIGMIC)"/>
            <person name="Jia N."/>
            <person name="Wang J."/>
            <person name="Shi W."/>
            <person name="Du L."/>
            <person name="Sun Y."/>
            <person name="Zhan W."/>
            <person name="Jiang J.F."/>
            <person name="Wang Q."/>
            <person name="Zhang B."/>
            <person name="Ji P."/>
            <person name="Bell-Sakyi L."/>
            <person name="Cui X.M."/>
            <person name="Yuan T.T."/>
            <person name="Jiang B.G."/>
            <person name="Yang W.F."/>
            <person name="Lam T.T."/>
            <person name="Chang Q.C."/>
            <person name="Ding S.J."/>
            <person name="Wang X.J."/>
            <person name="Zhu J.G."/>
            <person name="Ruan X.D."/>
            <person name="Zhao L."/>
            <person name="Wei J.T."/>
            <person name="Ye R.Z."/>
            <person name="Que T.C."/>
            <person name="Du C.H."/>
            <person name="Zhou Y.H."/>
            <person name="Cheng J.X."/>
            <person name="Dai P.F."/>
            <person name="Guo W.B."/>
            <person name="Han X.H."/>
            <person name="Huang E.J."/>
            <person name="Li L.F."/>
            <person name="Wei W."/>
            <person name="Gao Y.C."/>
            <person name="Liu J.Z."/>
            <person name="Shao H.Z."/>
            <person name="Wang X."/>
            <person name="Wang C.C."/>
            <person name="Yang T.C."/>
            <person name="Huo Q.B."/>
            <person name="Li W."/>
            <person name="Chen H.Y."/>
            <person name="Chen S.E."/>
            <person name="Zhou L.G."/>
            <person name="Ni X.B."/>
            <person name="Tian J.H."/>
            <person name="Sheng Y."/>
            <person name="Liu T."/>
            <person name="Pan Y.S."/>
            <person name="Xia L.Y."/>
            <person name="Li J."/>
            <person name="Zhao F."/>
            <person name="Cao W.C."/>
        </authorList>
    </citation>
    <scope>NUCLEOTIDE SEQUENCE</scope>
    <source>
        <strain evidence="8">Rmic-2018</strain>
    </source>
</reference>
<evidence type="ECO:0000313" key="8">
    <source>
        <dbReference type="EMBL" id="KAH8020317.1"/>
    </source>
</evidence>